<protein>
    <submittedName>
        <fullName evidence="1">Uncharacterized protein</fullName>
    </submittedName>
</protein>
<organism evidence="1 2">
    <name type="scientific">Candidatus Kaiserbacteria bacterium RIFCSPHIGHO2_02_FULL_56_30</name>
    <dbReference type="NCBI Taxonomy" id="1798499"/>
    <lineage>
        <taxon>Bacteria</taxon>
        <taxon>Candidatus Kaiseribacteriota</taxon>
    </lineage>
</organism>
<dbReference type="Proteomes" id="UP000177107">
    <property type="component" value="Unassembled WGS sequence"/>
</dbReference>
<proteinExistence type="predicted"/>
<evidence type="ECO:0000313" key="1">
    <source>
        <dbReference type="EMBL" id="OGG68118.1"/>
    </source>
</evidence>
<dbReference type="AlphaFoldDB" id="A0A1F6E388"/>
<accession>A0A1F6E388</accession>
<evidence type="ECO:0000313" key="2">
    <source>
        <dbReference type="Proteomes" id="UP000177107"/>
    </source>
</evidence>
<sequence>MTNKTNGPTAPENVLGEITRRLATIAPDEFAKPDGKIEKTDHVVGTIMDDDLKRLYTLFILTHEDTRKAVARGKTILFEILGKRIPNNPIEVLTILSKDQEGVHLLEKSQDEFLRLDRFSDLVKDLFWLQVRRRFPDLMSKPSIGIRENWVICWTEDASPHIEILDLNAMPPGFAELFGQRVH</sequence>
<dbReference type="EMBL" id="MFLM01000014">
    <property type="protein sequence ID" value="OGG68118.1"/>
    <property type="molecule type" value="Genomic_DNA"/>
</dbReference>
<reference evidence="1 2" key="1">
    <citation type="journal article" date="2016" name="Nat. Commun.">
        <title>Thousands of microbial genomes shed light on interconnected biogeochemical processes in an aquifer system.</title>
        <authorList>
            <person name="Anantharaman K."/>
            <person name="Brown C.T."/>
            <person name="Hug L.A."/>
            <person name="Sharon I."/>
            <person name="Castelle C.J."/>
            <person name="Probst A.J."/>
            <person name="Thomas B.C."/>
            <person name="Singh A."/>
            <person name="Wilkins M.J."/>
            <person name="Karaoz U."/>
            <person name="Brodie E.L."/>
            <person name="Williams K.H."/>
            <person name="Hubbard S.S."/>
            <person name="Banfield J.F."/>
        </authorList>
    </citation>
    <scope>NUCLEOTIDE SEQUENCE [LARGE SCALE GENOMIC DNA]</scope>
</reference>
<comment type="caution">
    <text evidence="1">The sequence shown here is derived from an EMBL/GenBank/DDBJ whole genome shotgun (WGS) entry which is preliminary data.</text>
</comment>
<name>A0A1F6E388_9BACT</name>
<gene>
    <name evidence="1" type="ORF">A3C95_00600</name>
</gene>